<keyword evidence="1" id="KW-0732">Signal</keyword>
<gene>
    <name evidence="2" type="ORF">C7S18_11545</name>
</gene>
<dbReference type="Proteomes" id="UP000241074">
    <property type="component" value="Chromosome"/>
</dbReference>
<evidence type="ECO:0000313" key="2">
    <source>
        <dbReference type="EMBL" id="AVP97791.1"/>
    </source>
</evidence>
<proteinExistence type="predicted"/>
<dbReference type="EMBL" id="CP027860">
    <property type="protein sequence ID" value="AVP97791.1"/>
    <property type="molecule type" value="Genomic_DNA"/>
</dbReference>
<dbReference type="PANTHER" id="PTHR38589">
    <property type="entry name" value="BLR0621 PROTEIN"/>
    <property type="match status" value="1"/>
</dbReference>
<dbReference type="PANTHER" id="PTHR38589:SF1">
    <property type="entry name" value="BLR0621 PROTEIN"/>
    <property type="match status" value="1"/>
</dbReference>
<name>A0A2P1PSH6_9GAMM</name>
<reference evidence="2 3" key="1">
    <citation type="submission" date="2018-03" db="EMBL/GenBank/DDBJ databases">
        <title>Ahniella affigens gen. nov., sp. nov., a gammaproteobacterium isolated from sandy soil near a stream.</title>
        <authorList>
            <person name="Ko Y."/>
            <person name="Kim J.-H."/>
        </authorList>
    </citation>
    <scope>NUCLEOTIDE SEQUENCE [LARGE SCALE GENOMIC DNA]</scope>
    <source>
        <strain evidence="2 3">D13</strain>
    </source>
</reference>
<feature type="signal peptide" evidence="1">
    <location>
        <begin position="1"/>
        <end position="27"/>
    </location>
</feature>
<dbReference type="KEGG" id="xba:C7S18_11545"/>
<dbReference type="AlphaFoldDB" id="A0A2P1PSH6"/>
<feature type="chain" id="PRO_5015160078" description="YkuD domain-containing protein" evidence="1">
    <location>
        <begin position="28"/>
        <end position="257"/>
    </location>
</feature>
<organism evidence="2 3">
    <name type="scientific">Ahniella affigens</name>
    <dbReference type="NCBI Taxonomy" id="2021234"/>
    <lineage>
        <taxon>Bacteria</taxon>
        <taxon>Pseudomonadati</taxon>
        <taxon>Pseudomonadota</taxon>
        <taxon>Gammaproteobacteria</taxon>
        <taxon>Lysobacterales</taxon>
        <taxon>Rhodanobacteraceae</taxon>
        <taxon>Ahniella</taxon>
    </lineage>
</organism>
<reference evidence="2 3" key="2">
    <citation type="submission" date="2018-03" db="EMBL/GenBank/DDBJ databases">
        <authorList>
            <person name="Keele B.F."/>
        </authorList>
    </citation>
    <scope>NUCLEOTIDE SEQUENCE [LARGE SCALE GENOMIC DNA]</scope>
    <source>
        <strain evidence="2 3">D13</strain>
    </source>
</reference>
<evidence type="ECO:0000313" key="3">
    <source>
        <dbReference type="Proteomes" id="UP000241074"/>
    </source>
</evidence>
<sequence>MIQMRRVWCLAAMALLCSVLTSGLARAAATIPSWQTGQQLITVVPAEWNAKSATLQRFEKRRFGWRRVGPAIPVQLGKNGSAWGIGLHRGDAGVPEKMEGDGKAPAGLFSIGFAFGADATAETGLPYQPMDASDWCIDVPGSPYYNQIVDQNNVGAEAIKGSSEPMRRDLHLGDDLYRRGFLISHNLEGADRRGSCIFAHRWRAPDRPTAGCTAMAASDLDAVLRWLDATREPRFLLLPTPQYQALKRAWKLPRSLP</sequence>
<accession>A0A2P1PSH6</accession>
<keyword evidence="3" id="KW-1185">Reference proteome</keyword>
<evidence type="ECO:0008006" key="4">
    <source>
        <dbReference type="Google" id="ProtNLM"/>
    </source>
</evidence>
<evidence type="ECO:0000256" key="1">
    <source>
        <dbReference type="SAM" id="SignalP"/>
    </source>
</evidence>
<protein>
    <recommendedName>
        <fullName evidence="4">YkuD domain-containing protein</fullName>
    </recommendedName>
</protein>
<dbReference type="OrthoDB" id="9804204at2"/>